<evidence type="ECO:0000313" key="3">
    <source>
        <dbReference type="Proteomes" id="UP000253606"/>
    </source>
</evidence>
<feature type="region of interest" description="Disordered" evidence="1">
    <location>
        <begin position="21"/>
        <end position="43"/>
    </location>
</feature>
<keyword evidence="3" id="KW-1185">Reference proteome</keyword>
<accession>A0A2Z5GA17</accession>
<dbReference type="EMBL" id="CP030840">
    <property type="protein sequence ID" value="AXC15869.1"/>
    <property type="molecule type" value="Genomic_DNA"/>
</dbReference>
<reference evidence="2 3" key="1">
    <citation type="journal article" date="2018" name="Front. Microbiol.">
        <title>Hydrolytic Capabilities as a Key to Environmental Success: Chitinolytic and Cellulolytic Acidobacteria From Acidic Sub-arctic Soils and Boreal Peatlands.</title>
        <authorList>
            <person name="Belova S.E."/>
            <person name="Ravin N.V."/>
            <person name="Pankratov T.A."/>
            <person name="Rakitin A.L."/>
            <person name="Ivanova A.A."/>
            <person name="Beletsky A.V."/>
            <person name="Mardanov A.V."/>
            <person name="Sinninghe Damste J.S."/>
            <person name="Dedysh S.N."/>
        </authorList>
    </citation>
    <scope>NUCLEOTIDE SEQUENCE [LARGE SCALE GENOMIC DNA]</scope>
    <source>
        <strain evidence="2 3">SBC82</strain>
    </source>
</reference>
<name>A0A2Z5GA17_9BACT</name>
<gene>
    <name evidence="2" type="ORF">ACPOL_6657</name>
</gene>
<sequence length="43" mass="5020">MSSYDMDRYLSRCFLRRISHQNQQIQPHSGQEISEAKVSSTFG</sequence>
<dbReference type="Proteomes" id="UP000253606">
    <property type="component" value="Chromosome"/>
</dbReference>
<organism evidence="2 3">
    <name type="scientific">Acidisarcina polymorpha</name>
    <dbReference type="NCBI Taxonomy" id="2211140"/>
    <lineage>
        <taxon>Bacteria</taxon>
        <taxon>Pseudomonadati</taxon>
        <taxon>Acidobacteriota</taxon>
        <taxon>Terriglobia</taxon>
        <taxon>Terriglobales</taxon>
        <taxon>Acidobacteriaceae</taxon>
        <taxon>Acidisarcina</taxon>
    </lineage>
</organism>
<evidence type="ECO:0000313" key="2">
    <source>
        <dbReference type="EMBL" id="AXC15869.1"/>
    </source>
</evidence>
<proteinExistence type="predicted"/>
<dbReference type="KEGG" id="abas:ACPOL_6657"/>
<dbReference type="AlphaFoldDB" id="A0A2Z5GA17"/>
<protein>
    <submittedName>
        <fullName evidence="2">Uncharacterized protein</fullName>
    </submittedName>
</protein>
<evidence type="ECO:0000256" key="1">
    <source>
        <dbReference type="SAM" id="MobiDB-lite"/>
    </source>
</evidence>